<dbReference type="PANTHER" id="PTHR43585">
    <property type="entry name" value="FUMIPYRROLE BIOSYNTHESIS PROTEIN C"/>
    <property type="match status" value="1"/>
</dbReference>
<evidence type="ECO:0000313" key="6">
    <source>
        <dbReference type="EMBL" id="CAG2140825.1"/>
    </source>
</evidence>
<organism evidence="6 7">
    <name type="scientific">Cupriavidus yeoncheonensis</name>
    <dbReference type="NCBI Taxonomy" id="1462994"/>
    <lineage>
        <taxon>Bacteria</taxon>
        <taxon>Pseudomonadati</taxon>
        <taxon>Pseudomonadota</taxon>
        <taxon>Betaproteobacteria</taxon>
        <taxon>Burkholderiales</taxon>
        <taxon>Burkholderiaceae</taxon>
        <taxon>Cupriavidus</taxon>
    </lineage>
</organism>
<name>A0A916IS37_9BURK</name>
<dbReference type="GO" id="GO:0046872">
    <property type="term" value="F:metal ion binding"/>
    <property type="evidence" value="ECO:0007669"/>
    <property type="project" value="InterPro"/>
</dbReference>
<dbReference type="InterPro" id="IPR013815">
    <property type="entry name" value="ATP_grasp_subdomain_1"/>
</dbReference>
<dbReference type="Pfam" id="PF21360">
    <property type="entry name" value="PylC-like_N"/>
    <property type="match status" value="1"/>
</dbReference>
<dbReference type="PROSITE" id="PS50975">
    <property type="entry name" value="ATP_GRASP"/>
    <property type="match status" value="1"/>
</dbReference>
<dbReference type="EMBL" id="CAJPUY010000007">
    <property type="protein sequence ID" value="CAG2140825.1"/>
    <property type="molecule type" value="Genomic_DNA"/>
</dbReference>
<dbReference type="InterPro" id="IPR048764">
    <property type="entry name" value="PylC_N"/>
</dbReference>
<dbReference type="AlphaFoldDB" id="A0A916IS37"/>
<dbReference type="GO" id="GO:0008716">
    <property type="term" value="F:D-alanine-D-alanine ligase activity"/>
    <property type="evidence" value="ECO:0007669"/>
    <property type="project" value="UniProtKB-EC"/>
</dbReference>
<dbReference type="Gene3D" id="3.30.1490.20">
    <property type="entry name" value="ATP-grasp fold, A domain"/>
    <property type="match status" value="1"/>
</dbReference>
<dbReference type="PANTHER" id="PTHR43585:SF2">
    <property type="entry name" value="ATP-GRASP ENZYME FSQD"/>
    <property type="match status" value="1"/>
</dbReference>
<evidence type="ECO:0000256" key="3">
    <source>
        <dbReference type="ARBA" id="ARBA00022840"/>
    </source>
</evidence>
<protein>
    <submittedName>
        <fullName evidence="6">D-alanine--D-alanine ligase</fullName>
        <ecNumber evidence="6">6.3.2.4</ecNumber>
    </submittedName>
</protein>
<reference evidence="6" key="1">
    <citation type="submission" date="2021-03" db="EMBL/GenBank/DDBJ databases">
        <authorList>
            <person name="Peeters C."/>
        </authorList>
    </citation>
    <scope>NUCLEOTIDE SEQUENCE</scope>
    <source>
        <strain evidence="6">LMG 31506</strain>
    </source>
</reference>
<feature type="domain" description="ATP-grasp" evidence="5">
    <location>
        <begin position="116"/>
        <end position="307"/>
    </location>
</feature>
<comment type="caution">
    <text evidence="6">The sequence shown here is derived from an EMBL/GenBank/DDBJ whole genome shotgun (WGS) entry which is preliminary data.</text>
</comment>
<accession>A0A916IS37</accession>
<keyword evidence="1 6" id="KW-0436">Ligase</keyword>
<keyword evidence="2 4" id="KW-0547">Nucleotide-binding</keyword>
<evidence type="ECO:0000256" key="4">
    <source>
        <dbReference type="PROSITE-ProRule" id="PRU00409"/>
    </source>
</evidence>
<sequence>MNVLLTCVGRRRYLVEYLKAELNGTGMVLGVDNQRSAPAANVCDIFLLAPDVYAESYIDYLVDVCRTRQVSALLSLNDLELPLIAEHAQRFRDVGTVPVVSPAEVIRLCADKLMTARFAESIGVSTPRSYATLQSAEDALAAGCITYPLVVKPRWGSASFGIFFVESREELRFAHAYCARIWLQSKFARMGEPDALVLIQEMVSGQEYGLDIFNDLEAAPVGLAVRKKLSMRAGETDRAITVESGPFSDMAARISRGLRHIGNLDCDVIVRDGQQYLLEMNPRFGGGYPFTHLAGANLIRVLLNCLRGTHQGEEIRYQAGLELAKCDFLASVEAPAGQA</sequence>
<dbReference type="Proteomes" id="UP000672934">
    <property type="component" value="Unassembled WGS sequence"/>
</dbReference>
<dbReference type="EC" id="6.3.2.4" evidence="6"/>
<keyword evidence="3 4" id="KW-0067">ATP-binding</keyword>
<dbReference type="SUPFAM" id="SSF56059">
    <property type="entry name" value="Glutathione synthetase ATP-binding domain-like"/>
    <property type="match status" value="1"/>
</dbReference>
<gene>
    <name evidence="6" type="primary">ddl</name>
    <name evidence="6" type="ORF">LMG31506_02397</name>
</gene>
<keyword evidence="7" id="KW-1185">Reference proteome</keyword>
<proteinExistence type="predicted"/>
<dbReference type="InterPro" id="IPR052032">
    <property type="entry name" value="ATP-dep_AA_Ligase"/>
</dbReference>
<dbReference type="GO" id="GO:0005524">
    <property type="term" value="F:ATP binding"/>
    <property type="evidence" value="ECO:0007669"/>
    <property type="project" value="UniProtKB-UniRule"/>
</dbReference>
<evidence type="ECO:0000256" key="1">
    <source>
        <dbReference type="ARBA" id="ARBA00022598"/>
    </source>
</evidence>
<dbReference type="Gene3D" id="3.30.470.20">
    <property type="entry name" value="ATP-grasp fold, B domain"/>
    <property type="match status" value="1"/>
</dbReference>
<dbReference type="Gene3D" id="3.40.50.20">
    <property type="match status" value="1"/>
</dbReference>
<evidence type="ECO:0000259" key="5">
    <source>
        <dbReference type="PROSITE" id="PS50975"/>
    </source>
</evidence>
<evidence type="ECO:0000256" key="2">
    <source>
        <dbReference type="ARBA" id="ARBA00022741"/>
    </source>
</evidence>
<dbReference type="InterPro" id="IPR011761">
    <property type="entry name" value="ATP-grasp"/>
</dbReference>
<evidence type="ECO:0000313" key="7">
    <source>
        <dbReference type="Proteomes" id="UP000672934"/>
    </source>
</evidence>
<dbReference type="NCBIfam" id="NF009404">
    <property type="entry name" value="PRK12767.1-3"/>
    <property type="match status" value="1"/>
</dbReference>
<dbReference type="Pfam" id="PF02655">
    <property type="entry name" value="ATP-grasp_3"/>
    <property type="match status" value="1"/>
</dbReference>
<dbReference type="InterPro" id="IPR003806">
    <property type="entry name" value="ATP-grasp_PylC-type"/>
</dbReference>